<reference evidence="6" key="1">
    <citation type="submission" date="2014-04" db="EMBL/GenBank/DDBJ databases">
        <title>Evolutionary Origins and Diversification of the Mycorrhizal Mutualists.</title>
        <authorList>
            <consortium name="DOE Joint Genome Institute"/>
            <consortium name="Mycorrhizal Genomics Consortium"/>
            <person name="Kohler A."/>
            <person name="Kuo A."/>
            <person name="Nagy L.G."/>
            <person name="Floudas D."/>
            <person name="Copeland A."/>
            <person name="Barry K.W."/>
            <person name="Cichocki N."/>
            <person name="Veneault-Fourrey C."/>
            <person name="LaButti K."/>
            <person name="Lindquist E.A."/>
            <person name="Lipzen A."/>
            <person name="Lundell T."/>
            <person name="Morin E."/>
            <person name="Murat C."/>
            <person name="Riley R."/>
            <person name="Ohm R."/>
            <person name="Sun H."/>
            <person name="Tunlid A."/>
            <person name="Henrissat B."/>
            <person name="Grigoriev I.V."/>
            <person name="Hibbett D.S."/>
            <person name="Martin F."/>
        </authorList>
    </citation>
    <scope>NUCLEOTIDE SEQUENCE [LARGE SCALE GENOMIC DNA]</scope>
    <source>
        <strain evidence="6">FD-334 SS-4</strain>
    </source>
</reference>
<dbReference type="OMA" id="MATHEEM"/>
<proteinExistence type="predicted"/>
<dbReference type="PROSITE" id="PS50157">
    <property type="entry name" value="ZINC_FINGER_C2H2_2"/>
    <property type="match status" value="1"/>
</dbReference>
<dbReference type="SUPFAM" id="SSF81383">
    <property type="entry name" value="F-box domain"/>
    <property type="match status" value="1"/>
</dbReference>
<dbReference type="CDD" id="cd09917">
    <property type="entry name" value="F-box_SF"/>
    <property type="match status" value="1"/>
</dbReference>
<keyword evidence="1" id="KW-0479">Metal-binding</keyword>
<gene>
    <name evidence="5" type="ORF">HYPSUDRAFT_395663</name>
</gene>
<dbReference type="STRING" id="945553.A0A0D2NF26"/>
<dbReference type="InterPro" id="IPR001810">
    <property type="entry name" value="F-box_dom"/>
</dbReference>
<dbReference type="EMBL" id="KN817650">
    <property type="protein sequence ID" value="KJA15246.1"/>
    <property type="molecule type" value="Genomic_DNA"/>
</dbReference>
<dbReference type="InterPro" id="IPR013087">
    <property type="entry name" value="Znf_C2H2_type"/>
</dbReference>
<feature type="region of interest" description="Disordered" evidence="2">
    <location>
        <begin position="1"/>
        <end position="49"/>
    </location>
</feature>
<sequence>MRPATRSTTAANNGKNPQSKAASSKKRKHNASDETEDPVRKKPRQRRWKKKRGELQDLLDMPVDIIFEVFSYVMPIDLLHLSRTSKDLRAMLMSRSTISVWKAARSNVLPIMPDCYPNMSEPQYIHLIFPEFCQYCGRSSNEVAVAVQWVARRIICQSCMPIYCKSATEWNDTKKNPGAISIRKVFRGFDFREIIPCLGPNTDDGSGVEGFAFVEFLPIWEAEGRKIRFIKDRTKWLEKKTEEYETGKKLSPIYHKWLMDRSDWIKEEKERRIQNRLIQVAERVRELGWGDEVDLMPEYEEQYETLPEVREFCEKDLTESDWPEIDLEINAYMEMMRSRRLVYERDELYAERFPVLREVREDIVRSFPYLTRPSLPTVGELWAQPSIRKFILEHPKGEVFTKADLAPTVTTVFPEINERLQRRIDKELLGKVHVGLGEMGRQEREVDPETVFDLATTIFHCCGERLFWFSDIKAHECARSLQFPHAVGKEFVYAYDYLRSEEKYHGHSEAHGVGGTSFNANASKVAAEVVELCGLDPLTTTIQAMDELDPIFECLVCSSLEHTKGRCTMTWRAAIVHHAFRPHNKPYVEPQHREANLELMDEDEADIARARIDEQQSRHLYGHGLLNVCAHCDQLFTPLTELVEHVTQVHNIEEVTEEDMLPEPTNDQIPQPFYLWPPYVLKA</sequence>
<feature type="compositionally biased region" description="Polar residues" evidence="2">
    <location>
        <begin position="1"/>
        <end position="22"/>
    </location>
</feature>
<dbReference type="GO" id="GO:0008270">
    <property type="term" value="F:zinc ion binding"/>
    <property type="evidence" value="ECO:0007669"/>
    <property type="project" value="UniProtKB-KW"/>
</dbReference>
<name>A0A0D2NF26_HYPSF</name>
<evidence type="ECO:0000259" key="3">
    <source>
        <dbReference type="PROSITE" id="PS50157"/>
    </source>
</evidence>
<protein>
    <recommendedName>
        <fullName evidence="7">F-box domain-containing protein</fullName>
    </recommendedName>
</protein>
<keyword evidence="1" id="KW-0862">Zinc</keyword>
<organism evidence="5 6">
    <name type="scientific">Hypholoma sublateritium (strain FD-334 SS-4)</name>
    <dbReference type="NCBI Taxonomy" id="945553"/>
    <lineage>
        <taxon>Eukaryota</taxon>
        <taxon>Fungi</taxon>
        <taxon>Dikarya</taxon>
        <taxon>Basidiomycota</taxon>
        <taxon>Agaricomycotina</taxon>
        <taxon>Agaricomycetes</taxon>
        <taxon>Agaricomycetidae</taxon>
        <taxon>Agaricales</taxon>
        <taxon>Agaricineae</taxon>
        <taxon>Strophariaceae</taxon>
        <taxon>Hypholoma</taxon>
    </lineage>
</organism>
<dbReference type="PROSITE" id="PS50181">
    <property type="entry name" value="FBOX"/>
    <property type="match status" value="1"/>
</dbReference>
<dbReference type="PROSITE" id="PS00028">
    <property type="entry name" value="ZINC_FINGER_C2H2_1"/>
    <property type="match status" value="1"/>
</dbReference>
<evidence type="ECO:0008006" key="7">
    <source>
        <dbReference type="Google" id="ProtNLM"/>
    </source>
</evidence>
<dbReference type="AlphaFoldDB" id="A0A0D2NF26"/>
<keyword evidence="6" id="KW-1185">Reference proteome</keyword>
<feature type="domain" description="C2H2-type" evidence="3">
    <location>
        <begin position="627"/>
        <end position="655"/>
    </location>
</feature>
<evidence type="ECO:0000259" key="4">
    <source>
        <dbReference type="PROSITE" id="PS50181"/>
    </source>
</evidence>
<dbReference type="SMART" id="SM00256">
    <property type="entry name" value="FBOX"/>
    <property type="match status" value="1"/>
</dbReference>
<dbReference type="InterPro" id="IPR036047">
    <property type="entry name" value="F-box-like_dom_sf"/>
</dbReference>
<evidence type="ECO:0000313" key="5">
    <source>
        <dbReference type="EMBL" id="KJA15246.1"/>
    </source>
</evidence>
<evidence type="ECO:0000256" key="1">
    <source>
        <dbReference type="PROSITE-ProRule" id="PRU00042"/>
    </source>
</evidence>
<accession>A0A0D2NF26</accession>
<evidence type="ECO:0000313" key="6">
    <source>
        <dbReference type="Proteomes" id="UP000054270"/>
    </source>
</evidence>
<dbReference type="Pfam" id="PF00646">
    <property type="entry name" value="F-box"/>
    <property type="match status" value="1"/>
</dbReference>
<feature type="domain" description="F-box" evidence="4">
    <location>
        <begin position="55"/>
        <end position="104"/>
    </location>
</feature>
<keyword evidence="1" id="KW-0863">Zinc-finger</keyword>
<evidence type="ECO:0000256" key="2">
    <source>
        <dbReference type="SAM" id="MobiDB-lite"/>
    </source>
</evidence>
<dbReference type="Proteomes" id="UP000054270">
    <property type="component" value="Unassembled WGS sequence"/>
</dbReference>
<dbReference type="OrthoDB" id="2322499at2759"/>